<name>I4B390_TURPD</name>
<dbReference type="HOGENOM" id="CLU_376806_0_0_12"/>
<evidence type="ECO:0000313" key="2">
    <source>
        <dbReference type="EMBL" id="AFM11747.1"/>
    </source>
</evidence>
<dbReference type="Proteomes" id="UP000006048">
    <property type="component" value="Chromosome"/>
</dbReference>
<dbReference type="AlphaFoldDB" id="I4B390"/>
<keyword evidence="1" id="KW-0732">Signal</keyword>
<evidence type="ECO:0000256" key="1">
    <source>
        <dbReference type="SAM" id="SignalP"/>
    </source>
</evidence>
<feature type="signal peptide" evidence="1">
    <location>
        <begin position="1"/>
        <end position="23"/>
    </location>
</feature>
<sequence>MMNIKSKTRLPGFLFLLPAILLAACVGKGDDVRTRKQSSDLLPTYLVHAVGTEKINQLLHNPLDTTAPGFFIEDMLYLLDRSETNKLIRFVRDVDSARILRLTYNIKRMGCNKAHPPLDLLLPPSYSRCTLDIFNHLEILVSMVNGTNDVGQLIEIVNQNSLGPAVSTQDAYLEKLAYLIVYIGGVEKIFQLLNGIHDTRDIIFFIDRLDPDLNTPGTVPVSFQQIDDGIRLGNMDSVLRILVKLTDGNKIFELINGVRPIDENDDDRQRAYLINLTTVMQNTEPEVNRDCPNDTAITTLAAMINNLSNALSLVNLIEELNPGNVAALVNSVAKTSQHTNALPDDTLNPPANGSQACLLRDDLEAGGKKLAKIMNQVTRTYDLVYIINQLGGQQSSGVQTLADLIGRLDVDKSENLGALLNNVTPFTPAVDRYKYVPTLHSRHTSTGIGKVVNLLKGLDSGGSLVKLLNNIDEKNKLPRLLNETTNSSNLVGFLNAILRTQPASFNDLVDFLNIINEEKGIPRLIQLIQGLAPAIETETVIEPSSVHLTIAAIMAPQTGIVATDAIGNAGIGTAAMATLLNDLSACDEPVPCSESPAVGRLIDILNGSSADMAYNSATANISRREALVRIITFGVRYNPEGFNYQFPAIGPRHLATIINRSENASHLNTLMNLTTPYRNITDLVIGIACGDGLIVYPHTEDPATGVESHFIAHSPTAEINFKTHCDANNIAWGGGW</sequence>
<organism evidence="2 3">
    <name type="scientific">Turneriella parva (strain ATCC BAA-1111 / DSM 21527 / NCTC 11395 / H)</name>
    <name type="common">Leptospira parva</name>
    <dbReference type="NCBI Taxonomy" id="869212"/>
    <lineage>
        <taxon>Bacteria</taxon>
        <taxon>Pseudomonadati</taxon>
        <taxon>Spirochaetota</taxon>
        <taxon>Spirochaetia</taxon>
        <taxon>Leptospirales</taxon>
        <taxon>Leptospiraceae</taxon>
        <taxon>Turneriella</taxon>
    </lineage>
</organism>
<dbReference type="KEGG" id="tpx:Turpa_1099"/>
<accession>I4B390</accession>
<protein>
    <submittedName>
        <fullName evidence="2">Uncharacterized protein</fullName>
    </submittedName>
</protein>
<reference evidence="2 3" key="1">
    <citation type="submission" date="2012-06" db="EMBL/GenBank/DDBJ databases">
        <title>The complete chromosome of genome of Turneriella parva DSM 21527.</title>
        <authorList>
            <consortium name="US DOE Joint Genome Institute (JGI-PGF)"/>
            <person name="Lucas S."/>
            <person name="Han J."/>
            <person name="Lapidus A."/>
            <person name="Bruce D."/>
            <person name="Goodwin L."/>
            <person name="Pitluck S."/>
            <person name="Peters L."/>
            <person name="Kyrpides N."/>
            <person name="Mavromatis K."/>
            <person name="Ivanova N."/>
            <person name="Mikhailova N."/>
            <person name="Chertkov O."/>
            <person name="Detter J.C."/>
            <person name="Tapia R."/>
            <person name="Han C."/>
            <person name="Land M."/>
            <person name="Hauser L."/>
            <person name="Markowitz V."/>
            <person name="Cheng J.-F."/>
            <person name="Hugenholtz P."/>
            <person name="Woyke T."/>
            <person name="Wu D."/>
            <person name="Gronow S."/>
            <person name="Wellnitz S."/>
            <person name="Brambilla E."/>
            <person name="Klenk H.-P."/>
            <person name="Eisen J.A."/>
        </authorList>
    </citation>
    <scope>NUCLEOTIDE SEQUENCE [LARGE SCALE GENOMIC DNA]</scope>
    <source>
        <strain evidence="3">ATCC BAA-1111 / DSM 21527 / NCTC 11395 / H</strain>
    </source>
</reference>
<gene>
    <name evidence="2" type="ordered locus">Turpa_1099</name>
</gene>
<feature type="chain" id="PRO_5003686402" evidence="1">
    <location>
        <begin position="24"/>
        <end position="736"/>
    </location>
</feature>
<dbReference type="PROSITE" id="PS51257">
    <property type="entry name" value="PROKAR_LIPOPROTEIN"/>
    <property type="match status" value="1"/>
</dbReference>
<dbReference type="EMBL" id="CP002959">
    <property type="protein sequence ID" value="AFM11747.1"/>
    <property type="molecule type" value="Genomic_DNA"/>
</dbReference>
<keyword evidence="3" id="KW-1185">Reference proteome</keyword>
<proteinExistence type="predicted"/>
<dbReference type="STRING" id="869212.Turpa_1099"/>
<evidence type="ECO:0000313" key="3">
    <source>
        <dbReference type="Proteomes" id="UP000006048"/>
    </source>
</evidence>